<dbReference type="AlphaFoldDB" id="A0A645EY65"/>
<organism evidence="1">
    <name type="scientific">bioreactor metagenome</name>
    <dbReference type="NCBI Taxonomy" id="1076179"/>
    <lineage>
        <taxon>unclassified sequences</taxon>
        <taxon>metagenomes</taxon>
        <taxon>ecological metagenomes</taxon>
    </lineage>
</organism>
<proteinExistence type="predicted"/>
<sequence>MRSYVAHATGLARGLWIGSPSGIIPSLQLYALRQPSLGILHVYFAQFTQFSACDSRLCLLDCRIPRVYVGQRQDQSRLLHLLLQLEGLFQ</sequence>
<reference evidence="1" key="1">
    <citation type="submission" date="2019-08" db="EMBL/GenBank/DDBJ databases">
        <authorList>
            <person name="Kucharzyk K."/>
            <person name="Murdoch R.W."/>
            <person name="Higgins S."/>
            <person name="Loffler F."/>
        </authorList>
    </citation>
    <scope>NUCLEOTIDE SEQUENCE</scope>
</reference>
<gene>
    <name evidence="1" type="ORF">SDC9_153448</name>
</gene>
<name>A0A645EY65_9ZZZZ</name>
<accession>A0A645EY65</accession>
<evidence type="ECO:0000313" key="1">
    <source>
        <dbReference type="EMBL" id="MPN06192.1"/>
    </source>
</evidence>
<dbReference type="EMBL" id="VSSQ01052085">
    <property type="protein sequence ID" value="MPN06192.1"/>
    <property type="molecule type" value="Genomic_DNA"/>
</dbReference>
<comment type="caution">
    <text evidence="1">The sequence shown here is derived from an EMBL/GenBank/DDBJ whole genome shotgun (WGS) entry which is preliminary data.</text>
</comment>
<protein>
    <submittedName>
        <fullName evidence="1">Uncharacterized protein</fullName>
    </submittedName>
</protein>